<dbReference type="InterPro" id="IPR036397">
    <property type="entry name" value="RNaseH_sf"/>
</dbReference>
<evidence type="ECO:0000313" key="3">
    <source>
        <dbReference type="Proteomes" id="UP000005240"/>
    </source>
</evidence>
<reference evidence="2 3" key="3">
    <citation type="journal article" date="2017" name="G3 (Bethesda)">
        <title>Comparative analysis highlights variable genome content of wheat rusts and divergence of the mating loci.</title>
        <authorList>
            <person name="Cuomo C.A."/>
            <person name="Bakkeren G."/>
            <person name="Khalil H.B."/>
            <person name="Panwar V."/>
            <person name="Joly D."/>
            <person name="Linning R."/>
            <person name="Sakthikumar S."/>
            <person name="Song X."/>
            <person name="Adiconis X."/>
            <person name="Fan L."/>
            <person name="Goldberg J.M."/>
            <person name="Levin J.Z."/>
            <person name="Young S."/>
            <person name="Zeng Q."/>
            <person name="Anikster Y."/>
            <person name="Bruce M."/>
            <person name="Wang M."/>
            <person name="Yin C."/>
            <person name="McCallum B."/>
            <person name="Szabo L.J."/>
            <person name="Hulbert S."/>
            <person name="Chen X."/>
            <person name="Fellers J.P."/>
        </authorList>
    </citation>
    <scope>NUCLEOTIDE SEQUENCE</scope>
    <source>
        <strain evidence="3">Isolate 1-1 / race 1 (BBBD)</strain>
        <strain evidence="2">isolate 1-1 / race 1 (BBBD)</strain>
    </source>
</reference>
<gene>
    <name evidence="1" type="ORF">PTTG_25268</name>
</gene>
<reference evidence="1" key="1">
    <citation type="submission" date="2009-11" db="EMBL/GenBank/DDBJ databases">
        <authorList>
            <consortium name="The Broad Institute Genome Sequencing Platform"/>
            <person name="Ward D."/>
            <person name="Feldgarden M."/>
            <person name="Earl A."/>
            <person name="Young S.K."/>
            <person name="Zeng Q."/>
            <person name="Koehrsen M."/>
            <person name="Alvarado L."/>
            <person name="Berlin A."/>
            <person name="Bochicchio J."/>
            <person name="Borenstein D."/>
            <person name="Chapman S.B."/>
            <person name="Chen Z."/>
            <person name="Engels R."/>
            <person name="Freedman E."/>
            <person name="Gellesch M."/>
            <person name="Goldberg J."/>
            <person name="Griggs A."/>
            <person name="Gujja S."/>
            <person name="Heilman E."/>
            <person name="Heiman D."/>
            <person name="Hepburn T."/>
            <person name="Howarth C."/>
            <person name="Jen D."/>
            <person name="Larson L."/>
            <person name="Lewis B."/>
            <person name="Mehta T."/>
            <person name="Park D."/>
            <person name="Pearson M."/>
            <person name="Roberts A."/>
            <person name="Saif S."/>
            <person name="Shea T."/>
            <person name="Shenoy N."/>
            <person name="Sisk P."/>
            <person name="Stolte C."/>
            <person name="Sykes S."/>
            <person name="Thomson T."/>
            <person name="Walk T."/>
            <person name="White J."/>
            <person name="Yandava C."/>
            <person name="Izard J."/>
            <person name="Baranova O.V."/>
            <person name="Blanton J.M."/>
            <person name="Tanner A.C."/>
            <person name="Dewhirst F.E."/>
            <person name="Haas B."/>
            <person name="Nusbaum C."/>
            <person name="Birren B."/>
        </authorList>
    </citation>
    <scope>NUCLEOTIDE SEQUENCE [LARGE SCALE GENOMIC DNA]</scope>
    <source>
        <strain evidence="1">1-1 BBBD Race 1</strain>
    </source>
</reference>
<organism evidence="1">
    <name type="scientific">Puccinia triticina (isolate 1-1 / race 1 (BBBD))</name>
    <name type="common">Brown leaf rust fungus</name>
    <dbReference type="NCBI Taxonomy" id="630390"/>
    <lineage>
        <taxon>Eukaryota</taxon>
        <taxon>Fungi</taxon>
        <taxon>Dikarya</taxon>
        <taxon>Basidiomycota</taxon>
        <taxon>Pucciniomycotina</taxon>
        <taxon>Pucciniomycetes</taxon>
        <taxon>Pucciniales</taxon>
        <taxon>Pucciniaceae</taxon>
        <taxon>Puccinia</taxon>
    </lineage>
</organism>
<reference evidence="2" key="4">
    <citation type="submission" date="2025-05" db="UniProtKB">
        <authorList>
            <consortium name="EnsemblFungi"/>
        </authorList>
    </citation>
    <scope>IDENTIFICATION</scope>
    <source>
        <strain evidence="2">isolate 1-1 / race 1 (BBBD)</strain>
    </source>
</reference>
<dbReference type="OrthoDB" id="2449121at2759"/>
<evidence type="ECO:0008006" key="4">
    <source>
        <dbReference type="Google" id="ProtNLM"/>
    </source>
</evidence>
<evidence type="ECO:0000313" key="1">
    <source>
        <dbReference type="EMBL" id="OAV99718.1"/>
    </source>
</evidence>
<dbReference type="VEuPathDB" id="FungiDB:PTTG_25268"/>
<dbReference type="EnsemblFungi" id="PTTG_25268-t43_1">
    <property type="protein sequence ID" value="PTTG_25268-t43_1-p1"/>
    <property type="gene ID" value="PTTG_25268"/>
</dbReference>
<dbReference type="AlphaFoldDB" id="A0A180H4W9"/>
<name>A0A180H4W9_PUCT1</name>
<dbReference type="PANTHER" id="PTHR35871">
    <property type="entry name" value="EXPRESSED PROTEIN"/>
    <property type="match status" value="1"/>
</dbReference>
<dbReference type="Gene3D" id="3.30.420.10">
    <property type="entry name" value="Ribonuclease H-like superfamily/Ribonuclease H"/>
    <property type="match status" value="1"/>
</dbReference>
<dbReference type="EMBL" id="ADAS02000002">
    <property type="protein sequence ID" value="OAV99718.1"/>
    <property type="molecule type" value="Genomic_DNA"/>
</dbReference>
<sequence length="796" mass="90192">MQYAQALLDSPKDESLETRDKIFELLWPIFERQTQAKEIAPKKRVLKSGKTGYQRPIANPDSASNRLISWPLPKATKSDRKAKREKEVGAKNNILADWLIRKDPGTNDTTLNDATLGDATLNDATLDDTTLDDVTLDDAIEPQLLLESPIVSNPAISEEIEDSVALCLASHQKAYLSASRERNPSKTKMARAQWKELDSAIKVAISRLHERCKKDKNLEFPSFIIENIIHLTASLSTAQSAIHRHSSSRQDGPPETRSGIYLARTIASQADYTLNCKDILITQNGNRTNHKSFLDNPNIRKMLLSWSAFQKVGEVTPLSFLAYTNNHVLPQFGITKKICRSTATSWMVKLGFTLQEYQKSMYFDGHERPDVVLARNKYIKDFEMYRKRSRTYGGENLDILCEVDPGILDRMRETNVGRLIHISDFILETTGRLELSEEQFLQSQSETGKKPKESDAATIIYPGSTGDKWWDMEQLCKQVSEKAIPIFETLHPDSQAVFIFDCSSAHGAFAKDALRVQNMNLSSGGKQSMLRDTVIPCDDPHIPPHLHGQRQTMVYDSSHPDPTLAGKAKGVQAVLEERGLWNYYTQTNQQMGKSPLKFRCTLCSTSNRQRDAAAQAARLTRQAEANGYFLSEQQCIDELLARNESSIPTTEQSDLETSSASITCCWSKILSQQSDFLNERPLLQSIIEDAGHACLFLLKFHCELNPIELFWSYIKQSYRKQSHTCSSFKACQALFNKVRQSCPVITIRRYFRRIDRQLHIYKQGYNGPQSSILMKKYTSHRCIPQNTATRINILTS</sequence>
<evidence type="ECO:0000313" key="2">
    <source>
        <dbReference type="EnsemblFungi" id="PTTG_25268-t43_1-p1"/>
    </source>
</evidence>
<accession>A0A180H4W9</accession>
<proteinExistence type="predicted"/>
<reference evidence="1" key="2">
    <citation type="submission" date="2016-05" db="EMBL/GenBank/DDBJ databases">
        <title>Comparative analysis highlights variable genome content of wheat rusts and divergence of the mating loci.</title>
        <authorList>
            <person name="Cuomo C.A."/>
            <person name="Bakkeren G."/>
            <person name="Szabo L."/>
            <person name="Khalil H."/>
            <person name="Joly D."/>
            <person name="Goldberg J."/>
            <person name="Young S."/>
            <person name="Zeng Q."/>
            <person name="Fellers J."/>
        </authorList>
    </citation>
    <scope>NUCLEOTIDE SEQUENCE [LARGE SCALE GENOMIC DNA]</scope>
    <source>
        <strain evidence="1">1-1 BBBD Race 1</strain>
    </source>
</reference>
<dbReference type="PANTHER" id="PTHR35871:SF1">
    <property type="entry name" value="CXC1-LIKE CYSTEINE CLUSTER ASSOCIATED WITH KDZ TRANSPOSASES DOMAIN-CONTAINING PROTEIN"/>
    <property type="match status" value="1"/>
</dbReference>
<dbReference type="STRING" id="630390.A0A180H4W9"/>
<protein>
    <recommendedName>
        <fullName evidence="4">DDE-1 domain-containing protein</fullName>
    </recommendedName>
</protein>
<dbReference type="Proteomes" id="UP000005240">
    <property type="component" value="Unassembled WGS sequence"/>
</dbReference>
<keyword evidence="3" id="KW-1185">Reference proteome</keyword>
<dbReference type="GO" id="GO:0003676">
    <property type="term" value="F:nucleic acid binding"/>
    <property type="evidence" value="ECO:0007669"/>
    <property type="project" value="InterPro"/>
</dbReference>